<feature type="compositionally biased region" description="Basic residues" evidence="1">
    <location>
        <begin position="37"/>
        <end position="52"/>
    </location>
</feature>
<feature type="compositionally biased region" description="Basic and acidic residues" evidence="1">
    <location>
        <begin position="53"/>
        <end position="68"/>
    </location>
</feature>
<keyword evidence="3" id="KW-1185">Reference proteome</keyword>
<proteinExistence type="predicted"/>
<evidence type="ECO:0000313" key="2">
    <source>
        <dbReference type="EMBL" id="KAF2705061.1"/>
    </source>
</evidence>
<feature type="compositionally biased region" description="Basic and acidic residues" evidence="1">
    <location>
        <begin position="75"/>
        <end position="87"/>
    </location>
</feature>
<feature type="compositionally biased region" description="Basic residues" evidence="1">
    <location>
        <begin position="88"/>
        <end position="97"/>
    </location>
</feature>
<gene>
    <name evidence="2" type="ORF">K504DRAFT_506531</name>
</gene>
<dbReference type="Proteomes" id="UP000799428">
    <property type="component" value="Unassembled WGS sequence"/>
</dbReference>
<protein>
    <submittedName>
        <fullName evidence="2">Uncharacterized protein</fullName>
    </submittedName>
</protein>
<feature type="region of interest" description="Disordered" evidence="1">
    <location>
        <begin position="1"/>
        <end position="109"/>
    </location>
</feature>
<accession>A0A6G1JXX2</accession>
<name>A0A6G1JXX2_9PLEO</name>
<evidence type="ECO:0000256" key="1">
    <source>
        <dbReference type="SAM" id="MobiDB-lite"/>
    </source>
</evidence>
<dbReference type="AlphaFoldDB" id="A0A6G1JXX2"/>
<organism evidence="2 3">
    <name type="scientific">Pleomassaria siparia CBS 279.74</name>
    <dbReference type="NCBI Taxonomy" id="1314801"/>
    <lineage>
        <taxon>Eukaryota</taxon>
        <taxon>Fungi</taxon>
        <taxon>Dikarya</taxon>
        <taxon>Ascomycota</taxon>
        <taxon>Pezizomycotina</taxon>
        <taxon>Dothideomycetes</taxon>
        <taxon>Pleosporomycetidae</taxon>
        <taxon>Pleosporales</taxon>
        <taxon>Pleomassariaceae</taxon>
        <taxon>Pleomassaria</taxon>
    </lineage>
</organism>
<sequence length="109" mass="12978">MGCGPSRHSPRQDYSNYDSYHGTFPMNYRPEPVARGRSQRSQHHPHPQHHNSRYRDVSPPRNRHEMPRAHASQYSRRDVSPVREPPRCHRSLRHQANFRHGGVGDYHYY</sequence>
<reference evidence="2" key="1">
    <citation type="journal article" date="2020" name="Stud. Mycol.">
        <title>101 Dothideomycetes genomes: a test case for predicting lifestyles and emergence of pathogens.</title>
        <authorList>
            <person name="Haridas S."/>
            <person name="Albert R."/>
            <person name="Binder M."/>
            <person name="Bloem J."/>
            <person name="Labutti K."/>
            <person name="Salamov A."/>
            <person name="Andreopoulos B."/>
            <person name="Baker S."/>
            <person name="Barry K."/>
            <person name="Bills G."/>
            <person name="Bluhm B."/>
            <person name="Cannon C."/>
            <person name="Castanera R."/>
            <person name="Culley D."/>
            <person name="Daum C."/>
            <person name="Ezra D."/>
            <person name="Gonzalez J."/>
            <person name="Henrissat B."/>
            <person name="Kuo A."/>
            <person name="Liang C."/>
            <person name="Lipzen A."/>
            <person name="Lutzoni F."/>
            <person name="Magnuson J."/>
            <person name="Mondo S."/>
            <person name="Nolan M."/>
            <person name="Ohm R."/>
            <person name="Pangilinan J."/>
            <person name="Park H.-J."/>
            <person name="Ramirez L."/>
            <person name="Alfaro M."/>
            <person name="Sun H."/>
            <person name="Tritt A."/>
            <person name="Yoshinaga Y."/>
            <person name="Zwiers L.-H."/>
            <person name="Turgeon B."/>
            <person name="Goodwin S."/>
            <person name="Spatafora J."/>
            <person name="Crous P."/>
            <person name="Grigoriev I."/>
        </authorList>
    </citation>
    <scope>NUCLEOTIDE SEQUENCE</scope>
    <source>
        <strain evidence="2">CBS 279.74</strain>
    </source>
</reference>
<dbReference type="EMBL" id="MU005780">
    <property type="protein sequence ID" value="KAF2705061.1"/>
    <property type="molecule type" value="Genomic_DNA"/>
</dbReference>
<evidence type="ECO:0000313" key="3">
    <source>
        <dbReference type="Proteomes" id="UP000799428"/>
    </source>
</evidence>